<keyword evidence="1" id="KW-0812">Transmembrane</keyword>
<accession>A0ABN1M901</accession>
<name>A0ABN1M901_9FIRM</name>
<gene>
    <name evidence="2" type="ORF">GCM10008917_24760</name>
</gene>
<protein>
    <submittedName>
        <fullName evidence="2">Uncharacterized protein</fullName>
    </submittedName>
</protein>
<evidence type="ECO:0000313" key="3">
    <source>
        <dbReference type="Proteomes" id="UP001400965"/>
    </source>
</evidence>
<dbReference type="Proteomes" id="UP001400965">
    <property type="component" value="Unassembled WGS sequence"/>
</dbReference>
<evidence type="ECO:0000256" key="1">
    <source>
        <dbReference type="SAM" id="Phobius"/>
    </source>
</evidence>
<comment type="caution">
    <text evidence="2">The sequence shown here is derived from an EMBL/GenBank/DDBJ whole genome shotgun (WGS) entry which is preliminary data.</text>
</comment>
<evidence type="ECO:0000313" key="2">
    <source>
        <dbReference type="EMBL" id="GAA0865811.1"/>
    </source>
</evidence>
<dbReference type="EMBL" id="BAAACP010000018">
    <property type="protein sequence ID" value="GAA0865811.1"/>
    <property type="molecule type" value="Genomic_DNA"/>
</dbReference>
<keyword evidence="1" id="KW-1133">Transmembrane helix</keyword>
<sequence length="43" mass="4784">MDAVKNINSDNSNKKTTSTLLSIFQSLGIIFIGVIIVNFIVKW</sequence>
<keyword evidence="3" id="KW-1185">Reference proteome</keyword>
<keyword evidence="1" id="KW-0472">Membrane</keyword>
<feature type="transmembrane region" description="Helical" evidence="1">
    <location>
        <begin position="20"/>
        <end position="41"/>
    </location>
</feature>
<organism evidence="2 3">
    <name type="scientific">Paraclostridium tenue</name>
    <dbReference type="NCBI Taxonomy" id="1737"/>
    <lineage>
        <taxon>Bacteria</taxon>
        <taxon>Bacillati</taxon>
        <taxon>Bacillota</taxon>
        <taxon>Clostridia</taxon>
        <taxon>Peptostreptococcales</taxon>
        <taxon>Peptostreptococcaceae</taxon>
        <taxon>Paraclostridium</taxon>
    </lineage>
</organism>
<reference evidence="2 3" key="1">
    <citation type="journal article" date="2019" name="Int. J. Syst. Evol. Microbiol.">
        <title>The Global Catalogue of Microorganisms (GCM) 10K type strain sequencing project: providing services to taxonomists for standard genome sequencing and annotation.</title>
        <authorList>
            <consortium name="The Broad Institute Genomics Platform"/>
            <consortium name="The Broad Institute Genome Sequencing Center for Infectious Disease"/>
            <person name="Wu L."/>
            <person name="Ma J."/>
        </authorList>
    </citation>
    <scope>NUCLEOTIDE SEQUENCE [LARGE SCALE GENOMIC DNA]</scope>
    <source>
        <strain evidence="2 3">JCM 6486</strain>
    </source>
</reference>
<proteinExistence type="predicted"/>